<dbReference type="EMBL" id="AAMD01000034">
    <property type="protein sequence ID" value="EAU67384.1"/>
    <property type="molecule type" value="Genomic_DNA"/>
</dbReference>
<name>Q095K3_STIAD</name>
<comment type="caution">
    <text evidence="1">The sequence shown here is derived from an EMBL/GenBank/DDBJ whole genome shotgun (WGS) entry which is preliminary data.</text>
</comment>
<reference evidence="1 2" key="1">
    <citation type="submission" date="2006-04" db="EMBL/GenBank/DDBJ databases">
        <authorList>
            <person name="Nierman W.C."/>
        </authorList>
    </citation>
    <scope>NUCLEOTIDE SEQUENCE [LARGE SCALE GENOMIC DNA]</scope>
    <source>
        <strain evidence="1 2">DW4/3-1</strain>
    </source>
</reference>
<dbReference type="Proteomes" id="UP000032702">
    <property type="component" value="Unassembled WGS sequence"/>
</dbReference>
<organism evidence="1 2">
    <name type="scientific">Stigmatella aurantiaca (strain DW4/3-1)</name>
    <dbReference type="NCBI Taxonomy" id="378806"/>
    <lineage>
        <taxon>Bacteria</taxon>
        <taxon>Pseudomonadati</taxon>
        <taxon>Myxococcota</taxon>
        <taxon>Myxococcia</taxon>
        <taxon>Myxococcales</taxon>
        <taxon>Cystobacterineae</taxon>
        <taxon>Archangiaceae</taxon>
        <taxon>Stigmatella</taxon>
    </lineage>
</organism>
<evidence type="ECO:0000313" key="2">
    <source>
        <dbReference type="Proteomes" id="UP000032702"/>
    </source>
</evidence>
<sequence length="41" mass="4731">RIDAVRAFAHKVTDTALEVHRLLTPKQRQELASEFRERAGN</sequence>
<proteinExistence type="predicted"/>
<gene>
    <name evidence="1" type="ORF">STIAU_7889</name>
</gene>
<accession>Q095K3</accession>
<evidence type="ECO:0000313" key="1">
    <source>
        <dbReference type="EMBL" id="EAU67384.1"/>
    </source>
</evidence>
<feature type="non-terminal residue" evidence="1">
    <location>
        <position position="1"/>
    </location>
</feature>
<protein>
    <submittedName>
        <fullName evidence="1">Uncharacterized protein</fullName>
    </submittedName>
</protein>
<dbReference type="AlphaFoldDB" id="Q095K3"/>